<evidence type="ECO:0000313" key="1">
    <source>
        <dbReference type="EMBL" id="MET4755397.1"/>
    </source>
</evidence>
<accession>A0ABV2SCB2</accession>
<protein>
    <submittedName>
        <fullName evidence="1">Uncharacterized protein</fullName>
    </submittedName>
</protein>
<proteinExistence type="predicted"/>
<name>A0ABV2SCB2_9GAMM</name>
<comment type="caution">
    <text evidence="1">The sequence shown here is derived from an EMBL/GenBank/DDBJ whole genome shotgun (WGS) entry which is preliminary data.</text>
</comment>
<evidence type="ECO:0000313" key="2">
    <source>
        <dbReference type="Proteomes" id="UP001549366"/>
    </source>
</evidence>
<keyword evidence="2" id="KW-1185">Reference proteome</keyword>
<gene>
    <name evidence="1" type="ORF">V5J35_000589</name>
</gene>
<sequence>MRHEDLPERWKQKIKSYLQSKGVSDRDELWCEDFEADKVARVTFEDEST</sequence>
<dbReference type="EMBL" id="JBEWTB010000002">
    <property type="protein sequence ID" value="MET4755397.1"/>
    <property type="molecule type" value="Genomic_DNA"/>
</dbReference>
<organism evidence="1 2">
    <name type="scientific">Endozoicomonas lisbonensis</name>
    <dbReference type="NCBI Taxonomy" id="3120522"/>
    <lineage>
        <taxon>Bacteria</taxon>
        <taxon>Pseudomonadati</taxon>
        <taxon>Pseudomonadota</taxon>
        <taxon>Gammaproteobacteria</taxon>
        <taxon>Oceanospirillales</taxon>
        <taxon>Endozoicomonadaceae</taxon>
        <taxon>Endozoicomonas</taxon>
    </lineage>
</organism>
<reference evidence="1 2" key="1">
    <citation type="submission" date="2024-06" db="EMBL/GenBank/DDBJ databases">
        <title>Genomic Encyclopedia of Type Strains, Phase V (KMG-V): Genome sequencing to study the core and pangenomes of soil and plant-associated prokaryotes.</title>
        <authorList>
            <person name="Whitman W."/>
        </authorList>
    </citation>
    <scope>NUCLEOTIDE SEQUENCE [LARGE SCALE GENOMIC DNA]</scope>
    <source>
        <strain evidence="1 2">NE40</strain>
    </source>
</reference>
<dbReference type="Proteomes" id="UP001549366">
    <property type="component" value="Unassembled WGS sequence"/>
</dbReference>